<name>A0ABP0ST82_9DINO</name>
<evidence type="ECO:0000313" key="2">
    <source>
        <dbReference type="EMBL" id="CAK9115657.1"/>
    </source>
</evidence>
<evidence type="ECO:0000313" key="3">
    <source>
        <dbReference type="Proteomes" id="UP001642464"/>
    </source>
</evidence>
<feature type="compositionally biased region" description="Low complexity" evidence="1">
    <location>
        <begin position="7"/>
        <end position="19"/>
    </location>
</feature>
<organism evidence="2 3">
    <name type="scientific">Durusdinium trenchii</name>
    <dbReference type="NCBI Taxonomy" id="1381693"/>
    <lineage>
        <taxon>Eukaryota</taxon>
        <taxon>Sar</taxon>
        <taxon>Alveolata</taxon>
        <taxon>Dinophyceae</taxon>
        <taxon>Suessiales</taxon>
        <taxon>Symbiodiniaceae</taxon>
        <taxon>Durusdinium</taxon>
    </lineage>
</organism>
<accession>A0ABP0ST82</accession>
<proteinExistence type="predicted"/>
<keyword evidence="3" id="KW-1185">Reference proteome</keyword>
<sequence>MGEAEQNGEIQRNRGNNQGRGKRFPVEIREKVATNDSISMSKSKDYVNVREFRQAARERWGYKKKDALARWKALLQDPAVPKARDSEGWLTMPALSRVQFLSQFPDQLH</sequence>
<protein>
    <submittedName>
        <fullName evidence="2">Uncharacterized protein</fullName>
    </submittedName>
</protein>
<evidence type="ECO:0000256" key="1">
    <source>
        <dbReference type="SAM" id="MobiDB-lite"/>
    </source>
</evidence>
<dbReference type="EMBL" id="CAXAMM010044681">
    <property type="protein sequence ID" value="CAK9115657.1"/>
    <property type="molecule type" value="Genomic_DNA"/>
</dbReference>
<dbReference type="Proteomes" id="UP001642464">
    <property type="component" value="Unassembled WGS sequence"/>
</dbReference>
<comment type="caution">
    <text evidence="2">The sequence shown here is derived from an EMBL/GenBank/DDBJ whole genome shotgun (WGS) entry which is preliminary data.</text>
</comment>
<reference evidence="2 3" key="1">
    <citation type="submission" date="2024-02" db="EMBL/GenBank/DDBJ databases">
        <authorList>
            <person name="Chen Y."/>
            <person name="Shah S."/>
            <person name="Dougan E. K."/>
            <person name="Thang M."/>
            <person name="Chan C."/>
        </authorList>
    </citation>
    <scope>NUCLEOTIDE SEQUENCE [LARGE SCALE GENOMIC DNA]</scope>
</reference>
<feature type="region of interest" description="Disordered" evidence="1">
    <location>
        <begin position="1"/>
        <end position="25"/>
    </location>
</feature>
<gene>
    <name evidence="2" type="ORF">SCF082_LOCUS53519</name>
</gene>